<evidence type="ECO:0000313" key="2">
    <source>
        <dbReference type="EMBL" id="KPJ02828.1"/>
    </source>
</evidence>
<feature type="chain" id="PRO_5008264195" evidence="1">
    <location>
        <begin position="19"/>
        <end position="682"/>
    </location>
</feature>
<name>A0A194QBB0_PAPXU</name>
<feature type="signal peptide" evidence="1">
    <location>
        <begin position="1"/>
        <end position="18"/>
    </location>
</feature>
<keyword evidence="3" id="KW-1185">Reference proteome</keyword>
<accession>A0A194QBB0</accession>
<evidence type="ECO:0000256" key="1">
    <source>
        <dbReference type="SAM" id="SignalP"/>
    </source>
</evidence>
<gene>
    <name evidence="2" type="ORF">RR46_10031</name>
</gene>
<reference evidence="2 3" key="1">
    <citation type="journal article" date="2015" name="Nat. Commun.">
        <title>Outbred genome sequencing and CRISPR/Cas9 gene editing in butterflies.</title>
        <authorList>
            <person name="Li X."/>
            <person name="Fan D."/>
            <person name="Zhang W."/>
            <person name="Liu G."/>
            <person name="Zhang L."/>
            <person name="Zhao L."/>
            <person name="Fang X."/>
            <person name="Chen L."/>
            <person name="Dong Y."/>
            <person name="Chen Y."/>
            <person name="Ding Y."/>
            <person name="Zhao R."/>
            <person name="Feng M."/>
            <person name="Zhu Y."/>
            <person name="Feng Y."/>
            <person name="Jiang X."/>
            <person name="Zhu D."/>
            <person name="Xiang H."/>
            <person name="Feng X."/>
            <person name="Li S."/>
            <person name="Wang J."/>
            <person name="Zhang G."/>
            <person name="Kronforst M.R."/>
            <person name="Wang W."/>
        </authorList>
    </citation>
    <scope>NUCLEOTIDE SEQUENCE [LARGE SCALE GENOMIC DNA]</scope>
    <source>
        <strain evidence="2">Ya'a_city_454_Px</strain>
        <tissue evidence="2">Whole body</tissue>
    </source>
</reference>
<dbReference type="PANTHER" id="PTHR21391:SF0">
    <property type="entry name" value="AT04489P-RELATED"/>
    <property type="match status" value="1"/>
</dbReference>
<evidence type="ECO:0000313" key="3">
    <source>
        <dbReference type="Proteomes" id="UP000053268"/>
    </source>
</evidence>
<protein>
    <submittedName>
        <fullName evidence="2">Tetratricopeptide repeat protein 25</fullName>
    </submittedName>
</protein>
<dbReference type="EMBL" id="KQ459232">
    <property type="protein sequence ID" value="KPJ02828.1"/>
    <property type="molecule type" value="Genomic_DNA"/>
</dbReference>
<dbReference type="PANTHER" id="PTHR21391">
    <property type="entry name" value="AT04489P-RELATED"/>
    <property type="match status" value="1"/>
</dbReference>
<keyword evidence="1" id="KW-0732">Signal</keyword>
<dbReference type="STRING" id="66420.A0A194QBB0"/>
<dbReference type="AlphaFoldDB" id="A0A194QBB0"/>
<sequence>MNLTTFYFFLCIIFAGRGDERWKKRTREKSYIVRALDESTEIERDMWPYKDFDVDTENEFYSSMNSKLPKHKKHLKRIQSTKLEDDKKKPILDNSLYNVYISDNRLNNISKDMSINLNNLRNVKNSKSSDVPSLLGRSLARAKATHYAGALADAERAAELEPNNLTALQIKAQTEYEKCAFERSLVLASCGQNLRVLPPNFADCARCAEETIRECSGLSATKVMKSANTLLKDVEIIDHMEKDIFEPTVIIRRSRMQKEPTQQIQEISRVEKQKTEHIARLMASKYLEQMAHDKYFLISLCKDERLMSANKQGSKVLYELANKARADVEKRQAVLRERRPLYAARSAESEARARLSRARKERLGHAQKQHEVDAKRLIRTAKAIFEEHDTTKCLEAAEFAMEQISRKPTNLLPDKEKFLVELYNLVANVFLDQKRFKETMSEEDREKRSFVLLGITVSREPSRDSVLRSRPMAPPRDVRRRLRTLERILSLNGRASERCYALHELARLHVDTKQAYKARFYAHKGQTEARSADQRIWLLNMTFLLARCHLLQNNRPEARAALIEGASLARSYGYVDVAAFFDTCVNVSGEGEVGSSEALLVKREKEMVNLMQDEDLRSAAKYLFKRMSVIPASRRFSVLPGTHMDENATTIGRRVSIAPKTQQPTRIVRKLQHPLGFQEFDL</sequence>
<dbReference type="Proteomes" id="UP000053268">
    <property type="component" value="Unassembled WGS sequence"/>
</dbReference>
<organism evidence="2 3">
    <name type="scientific">Papilio xuthus</name>
    <name type="common">Asian swallowtail butterfly</name>
    <dbReference type="NCBI Taxonomy" id="66420"/>
    <lineage>
        <taxon>Eukaryota</taxon>
        <taxon>Metazoa</taxon>
        <taxon>Ecdysozoa</taxon>
        <taxon>Arthropoda</taxon>
        <taxon>Hexapoda</taxon>
        <taxon>Insecta</taxon>
        <taxon>Pterygota</taxon>
        <taxon>Neoptera</taxon>
        <taxon>Endopterygota</taxon>
        <taxon>Lepidoptera</taxon>
        <taxon>Glossata</taxon>
        <taxon>Ditrysia</taxon>
        <taxon>Papilionoidea</taxon>
        <taxon>Papilionidae</taxon>
        <taxon>Papilioninae</taxon>
        <taxon>Papilio</taxon>
    </lineage>
</organism>
<proteinExistence type="predicted"/>